<name>A0A848J2C1_9BACT</name>
<accession>A0A848J2C1</accession>
<sequence length="182" mass="20821">MILSYSEINQDLIHRTELCLDFARSIRNYSSEKLNHRPGDTSWSALECIEHLNRYSEFYLPVFMKELSLPSKVSKNQFSPGWLGEKFADSVKPLSEGASKMPTFKSKNPIHEELDPTVIDEFTTDLNAFLNTIKKGFSGVNLDKKVSTTLPVIKLKLGDALRVYAFHNHRHIEQAKKAIESY</sequence>
<dbReference type="RefSeq" id="WP_169680859.1">
    <property type="nucleotide sequence ID" value="NZ_JABBNU010000005.1"/>
</dbReference>
<dbReference type="Proteomes" id="UP000559010">
    <property type="component" value="Unassembled WGS sequence"/>
</dbReference>
<dbReference type="InterPro" id="IPR024775">
    <property type="entry name" value="DinB-like"/>
</dbReference>
<gene>
    <name evidence="2" type="ORF">HH304_09790</name>
</gene>
<dbReference type="AlphaFoldDB" id="A0A848J2C1"/>
<organism evidence="2 3">
    <name type="scientific">Marinigracilibium pacificum</name>
    <dbReference type="NCBI Taxonomy" id="2729599"/>
    <lineage>
        <taxon>Bacteria</taxon>
        <taxon>Pseudomonadati</taxon>
        <taxon>Bacteroidota</taxon>
        <taxon>Cytophagia</taxon>
        <taxon>Cytophagales</taxon>
        <taxon>Flammeovirgaceae</taxon>
        <taxon>Marinigracilibium</taxon>
    </lineage>
</organism>
<dbReference type="EMBL" id="JABBNU010000005">
    <property type="protein sequence ID" value="NMM48690.1"/>
    <property type="molecule type" value="Genomic_DNA"/>
</dbReference>
<comment type="caution">
    <text evidence="2">The sequence shown here is derived from an EMBL/GenBank/DDBJ whole genome shotgun (WGS) entry which is preliminary data.</text>
</comment>
<dbReference type="SUPFAM" id="SSF109854">
    <property type="entry name" value="DinB/YfiT-like putative metalloenzymes"/>
    <property type="match status" value="1"/>
</dbReference>
<proteinExistence type="predicted"/>
<dbReference type="Gene3D" id="1.20.120.450">
    <property type="entry name" value="dinb family like domain"/>
    <property type="match status" value="1"/>
</dbReference>
<keyword evidence="3" id="KW-1185">Reference proteome</keyword>
<protein>
    <submittedName>
        <fullName evidence="2">DinB family protein</fullName>
    </submittedName>
</protein>
<evidence type="ECO:0000259" key="1">
    <source>
        <dbReference type="Pfam" id="PF12867"/>
    </source>
</evidence>
<evidence type="ECO:0000313" key="2">
    <source>
        <dbReference type="EMBL" id="NMM48690.1"/>
    </source>
</evidence>
<dbReference type="InterPro" id="IPR034660">
    <property type="entry name" value="DinB/YfiT-like"/>
</dbReference>
<evidence type="ECO:0000313" key="3">
    <source>
        <dbReference type="Proteomes" id="UP000559010"/>
    </source>
</evidence>
<dbReference type="Pfam" id="PF12867">
    <property type="entry name" value="DinB_2"/>
    <property type="match status" value="1"/>
</dbReference>
<feature type="domain" description="DinB-like" evidence="1">
    <location>
        <begin position="26"/>
        <end position="175"/>
    </location>
</feature>
<reference evidence="2 3" key="1">
    <citation type="submission" date="2020-04" db="EMBL/GenBank/DDBJ databases">
        <title>Flammeovirgaceae bacterium KN852 isolated from deep sea.</title>
        <authorList>
            <person name="Zhang D.-C."/>
        </authorList>
    </citation>
    <scope>NUCLEOTIDE SEQUENCE [LARGE SCALE GENOMIC DNA]</scope>
    <source>
        <strain evidence="2 3">KN852</strain>
    </source>
</reference>